<keyword evidence="1" id="KW-1133">Transmembrane helix</keyword>
<name>A0AA36EMI6_LACSI</name>
<keyword evidence="1" id="KW-0812">Transmembrane</keyword>
<evidence type="ECO:0008006" key="4">
    <source>
        <dbReference type="Google" id="ProtNLM"/>
    </source>
</evidence>
<evidence type="ECO:0000256" key="1">
    <source>
        <dbReference type="SAM" id="Phobius"/>
    </source>
</evidence>
<proteinExistence type="predicted"/>
<reference evidence="2" key="1">
    <citation type="submission" date="2023-04" db="EMBL/GenBank/DDBJ databases">
        <authorList>
            <person name="Vijverberg K."/>
            <person name="Xiong W."/>
            <person name="Schranz E."/>
        </authorList>
    </citation>
    <scope>NUCLEOTIDE SEQUENCE</scope>
</reference>
<evidence type="ECO:0000313" key="3">
    <source>
        <dbReference type="Proteomes" id="UP001177003"/>
    </source>
</evidence>
<accession>A0AA36EMI6</accession>
<keyword evidence="1" id="KW-0472">Membrane</keyword>
<sequence length="222" mass="25401">MEMCQMKDDYAVEIRFLDFMNMLLINFLLIAFCFVLCSMGSRLKGDRGIGSSFNNKDLWNVDRLSVPFYFINFPDDIDSKKLWDIYDKYGVVSNMYMARRLSKIGNHHLFVPIARFERDNVTTSKHRLHHSICRDKGNVNGVGSGSYANVFNSRIVPDRSKTLKSIVLHGSDINNPLSLRPSVFGKVCNINIILKLVALLREEGFHDIQNSVCGWRLGLCVI</sequence>
<dbReference type="AlphaFoldDB" id="A0AA36EMI6"/>
<evidence type="ECO:0000313" key="2">
    <source>
        <dbReference type="EMBL" id="CAI9298855.1"/>
    </source>
</evidence>
<organism evidence="2 3">
    <name type="scientific">Lactuca saligna</name>
    <name type="common">Willowleaf lettuce</name>
    <dbReference type="NCBI Taxonomy" id="75948"/>
    <lineage>
        <taxon>Eukaryota</taxon>
        <taxon>Viridiplantae</taxon>
        <taxon>Streptophyta</taxon>
        <taxon>Embryophyta</taxon>
        <taxon>Tracheophyta</taxon>
        <taxon>Spermatophyta</taxon>
        <taxon>Magnoliopsida</taxon>
        <taxon>eudicotyledons</taxon>
        <taxon>Gunneridae</taxon>
        <taxon>Pentapetalae</taxon>
        <taxon>asterids</taxon>
        <taxon>campanulids</taxon>
        <taxon>Asterales</taxon>
        <taxon>Asteraceae</taxon>
        <taxon>Cichorioideae</taxon>
        <taxon>Cichorieae</taxon>
        <taxon>Lactucinae</taxon>
        <taxon>Lactuca</taxon>
    </lineage>
</organism>
<dbReference type="Proteomes" id="UP001177003">
    <property type="component" value="Chromosome 8"/>
</dbReference>
<gene>
    <name evidence="2" type="ORF">LSALG_LOCUS37595</name>
</gene>
<feature type="transmembrane region" description="Helical" evidence="1">
    <location>
        <begin position="20"/>
        <end position="39"/>
    </location>
</feature>
<protein>
    <recommendedName>
        <fullName evidence="4">RRM domain-containing protein</fullName>
    </recommendedName>
</protein>
<keyword evidence="3" id="KW-1185">Reference proteome</keyword>
<dbReference type="EMBL" id="OX465084">
    <property type="protein sequence ID" value="CAI9298855.1"/>
    <property type="molecule type" value="Genomic_DNA"/>
</dbReference>